<accession>A0A1S7LFC8</accession>
<organism evidence="2">
    <name type="scientific">Magnetococcus massalia (strain MO-1)</name>
    <dbReference type="NCBI Taxonomy" id="451514"/>
    <lineage>
        <taxon>Bacteria</taxon>
        <taxon>Pseudomonadati</taxon>
        <taxon>Pseudomonadota</taxon>
        <taxon>Magnetococcia</taxon>
        <taxon>Magnetococcales</taxon>
        <taxon>Magnetococcaceae</taxon>
        <taxon>Magnetococcus</taxon>
    </lineage>
</organism>
<dbReference type="Gene3D" id="3.40.50.150">
    <property type="entry name" value="Vaccinia Virus protein VP39"/>
    <property type="match status" value="1"/>
</dbReference>
<evidence type="ECO:0000313" key="2">
    <source>
        <dbReference type="EMBL" id="CRH04767.1"/>
    </source>
</evidence>
<gene>
    <name evidence="2" type="ORF">MAGMO_0563</name>
</gene>
<proteinExistence type="predicted"/>
<dbReference type="InterPro" id="IPR029063">
    <property type="entry name" value="SAM-dependent_MTases_sf"/>
</dbReference>
<dbReference type="Pfam" id="PF08241">
    <property type="entry name" value="Methyltransf_11"/>
    <property type="match status" value="1"/>
</dbReference>
<dbReference type="InterPro" id="IPR013216">
    <property type="entry name" value="Methyltransf_11"/>
</dbReference>
<protein>
    <recommendedName>
        <fullName evidence="1">Methyltransferase type 11 domain-containing protein</fullName>
    </recommendedName>
</protein>
<dbReference type="EMBL" id="LO017727">
    <property type="protein sequence ID" value="CRH04767.1"/>
    <property type="molecule type" value="Genomic_DNA"/>
</dbReference>
<reference evidence="2" key="1">
    <citation type="submission" date="2015-04" db="EMBL/GenBank/DDBJ databases">
        <authorList>
            <person name="Syromyatnikov M.Y."/>
            <person name="Popov V.N."/>
        </authorList>
    </citation>
    <scope>NUCLEOTIDE SEQUENCE</scope>
    <source>
        <strain evidence="2">MO-1</strain>
    </source>
</reference>
<dbReference type="AlphaFoldDB" id="A0A1S7LFC8"/>
<dbReference type="SUPFAM" id="SSF53335">
    <property type="entry name" value="S-adenosyl-L-methionine-dependent methyltransferases"/>
    <property type="match status" value="1"/>
</dbReference>
<sequence>MPSIREWGKRLADGMGIPRYWINDCAFELKMSLVRMATYLPQYKRRLQALSQSPEPLQLVFGCGDTRYPGWIGIDVFNGPTVDLKLDLRQPLPFAEHSASLCYSEHFFEHLYPDEGMRHLREVHRILRPHGVYRIAVPAAIRFVERYLAEDDDFFKLAFPWAERPMDAIRDIMHFRGSHRNILDFEELNHMGMAAGFAQVRSSSVNGSDIEALNIDRSEPQRVAETLYVELVKGE</sequence>
<dbReference type="GO" id="GO:0008757">
    <property type="term" value="F:S-adenosylmethionine-dependent methyltransferase activity"/>
    <property type="evidence" value="ECO:0007669"/>
    <property type="project" value="InterPro"/>
</dbReference>
<name>A0A1S7LFC8_MAGMO</name>
<evidence type="ECO:0000259" key="1">
    <source>
        <dbReference type="Pfam" id="PF08241"/>
    </source>
</evidence>
<feature type="domain" description="Methyltransferase type 11" evidence="1">
    <location>
        <begin position="86"/>
        <end position="133"/>
    </location>
</feature>